<dbReference type="Proteomes" id="UP001597197">
    <property type="component" value="Unassembled WGS sequence"/>
</dbReference>
<comment type="caution">
    <text evidence="1">The sequence shown here is derived from an EMBL/GenBank/DDBJ whole genome shotgun (WGS) entry which is preliminary data.</text>
</comment>
<evidence type="ECO:0000313" key="1">
    <source>
        <dbReference type="EMBL" id="MFD1874290.1"/>
    </source>
</evidence>
<sequence length="112" mass="12417">MTNQKRWLLILICVVLVGGVVVAYQQVPRIRLQGTYYRTGEPTPGLQQIEITRDRFILHLPGAGALASEYAVEDGRIYVGSQPSQFYFTIDGLGVISNQGNMGMEGTCILRK</sequence>
<proteinExistence type="predicted"/>
<protein>
    <submittedName>
        <fullName evidence="1">Uncharacterized protein</fullName>
    </submittedName>
</protein>
<dbReference type="EMBL" id="JBHUFD010000006">
    <property type="protein sequence ID" value="MFD1874290.1"/>
    <property type="molecule type" value="Genomic_DNA"/>
</dbReference>
<accession>A0ABW4QXZ6</accession>
<keyword evidence="2" id="KW-1185">Reference proteome</keyword>
<dbReference type="RefSeq" id="WP_382315956.1">
    <property type="nucleotide sequence ID" value="NZ_JBHUFD010000006.1"/>
</dbReference>
<gene>
    <name evidence="1" type="ORF">ACFSDX_17730</name>
</gene>
<organism evidence="1 2">
    <name type="scientific">Hymenobacter bucti</name>
    <dbReference type="NCBI Taxonomy" id="1844114"/>
    <lineage>
        <taxon>Bacteria</taxon>
        <taxon>Pseudomonadati</taxon>
        <taxon>Bacteroidota</taxon>
        <taxon>Cytophagia</taxon>
        <taxon>Cytophagales</taxon>
        <taxon>Hymenobacteraceae</taxon>
        <taxon>Hymenobacter</taxon>
    </lineage>
</organism>
<reference evidence="2" key="1">
    <citation type="journal article" date="2019" name="Int. J. Syst. Evol. Microbiol.">
        <title>The Global Catalogue of Microorganisms (GCM) 10K type strain sequencing project: providing services to taxonomists for standard genome sequencing and annotation.</title>
        <authorList>
            <consortium name="The Broad Institute Genomics Platform"/>
            <consortium name="The Broad Institute Genome Sequencing Center for Infectious Disease"/>
            <person name="Wu L."/>
            <person name="Ma J."/>
        </authorList>
    </citation>
    <scope>NUCLEOTIDE SEQUENCE [LARGE SCALE GENOMIC DNA]</scope>
    <source>
        <strain evidence="2">CGMCC 1.15795</strain>
    </source>
</reference>
<name>A0ABW4QXZ6_9BACT</name>
<evidence type="ECO:0000313" key="2">
    <source>
        <dbReference type="Proteomes" id="UP001597197"/>
    </source>
</evidence>